<evidence type="ECO:0000313" key="3">
    <source>
        <dbReference type="Proteomes" id="UP000003233"/>
    </source>
</evidence>
<evidence type="ECO:0000256" key="1">
    <source>
        <dbReference type="SAM" id="Phobius"/>
    </source>
</evidence>
<name>H1PXV5_9FUSO</name>
<keyword evidence="1" id="KW-0472">Membrane</keyword>
<organism evidence="2 3">
    <name type="scientific">Fusobacterium ulcerans 12-1B</name>
    <dbReference type="NCBI Taxonomy" id="457404"/>
    <lineage>
        <taxon>Bacteria</taxon>
        <taxon>Fusobacteriati</taxon>
        <taxon>Fusobacteriota</taxon>
        <taxon>Fusobacteriia</taxon>
        <taxon>Fusobacteriales</taxon>
        <taxon>Fusobacteriaceae</taxon>
        <taxon>Fusobacterium</taxon>
    </lineage>
</organism>
<dbReference type="EMBL" id="AGWJ02000029">
    <property type="protein sequence ID" value="EHO77670.1"/>
    <property type="molecule type" value="Genomic_DNA"/>
</dbReference>
<protein>
    <submittedName>
        <fullName evidence="2">Uncharacterized protein</fullName>
    </submittedName>
</protein>
<keyword evidence="1" id="KW-0812">Transmembrane</keyword>
<dbReference type="Proteomes" id="UP000003233">
    <property type="component" value="Unassembled WGS sequence"/>
</dbReference>
<comment type="caution">
    <text evidence="2">The sequence shown here is derived from an EMBL/GenBank/DDBJ whole genome shotgun (WGS) entry which is preliminary data.</text>
</comment>
<dbReference type="PATRIC" id="fig|457404.5.peg.3178"/>
<accession>H1PXV5</accession>
<dbReference type="HOGENOM" id="CLU_3080234_0_0_0"/>
<sequence length="52" mass="6051">MNEKTGTEKKNYGGWAFIPLVVFLVIYLGGGMFFQLEEWPVHLISFQDMQHC</sequence>
<dbReference type="AlphaFoldDB" id="H1PXV5"/>
<keyword evidence="3" id="KW-1185">Reference proteome</keyword>
<reference evidence="2 3" key="1">
    <citation type="submission" date="2012-07" db="EMBL/GenBank/DDBJ databases">
        <title>The Genome Sequence of Fusobacterium ulcerans 12_1B.</title>
        <authorList>
            <consortium name="The Broad Institute Genome Sequencing Platform"/>
            <person name="Earl A."/>
            <person name="Ward D."/>
            <person name="Feldgarden M."/>
            <person name="Gevers D."/>
            <person name="Strauss J."/>
            <person name="Ambrose C.E."/>
            <person name="Allen-Vercoe E."/>
            <person name="Walker B."/>
            <person name="Young S.K."/>
            <person name="Zeng Q."/>
            <person name="Gargeya S."/>
            <person name="Fitzgerald M."/>
            <person name="Haas B."/>
            <person name="Abouelleil A."/>
            <person name="Alvarado L."/>
            <person name="Arachchi H.M."/>
            <person name="Berlin A.M."/>
            <person name="Chapman S.B."/>
            <person name="Goldberg J."/>
            <person name="Griggs A."/>
            <person name="Gujja S."/>
            <person name="Hansen M."/>
            <person name="Howarth C."/>
            <person name="Imamovic A."/>
            <person name="Larimer J."/>
            <person name="McCowen C."/>
            <person name="Montmayeur A."/>
            <person name="Murphy C."/>
            <person name="Neiman D."/>
            <person name="Pearson M."/>
            <person name="Priest M."/>
            <person name="Roberts A."/>
            <person name="Saif S."/>
            <person name="Shea T."/>
            <person name="Sisk P."/>
            <person name="Sykes S."/>
            <person name="Wortman J."/>
            <person name="Nusbaum C."/>
            <person name="Birren B."/>
        </authorList>
    </citation>
    <scope>NUCLEOTIDE SEQUENCE [LARGE SCALE GENOMIC DNA]</scope>
    <source>
        <strain evidence="2 3">12_1B</strain>
    </source>
</reference>
<keyword evidence="1" id="KW-1133">Transmembrane helix</keyword>
<dbReference type="BioCyc" id="FSP457404-HMP:GTSQ-3293-MONOMER"/>
<proteinExistence type="predicted"/>
<gene>
    <name evidence="2" type="ORF">HMPREF0402_03248</name>
</gene>
<feature type="transmembrane region" description="Helical" evidence="1">
    <location>
        <begin position="12"/>
        <end position="34"/>
    </location>
</feature>
<evidence type="ECO:0000313" key="2">
    <source>
        <dbReference type="EMBL" id="EHO77670.1"/>
    </source>
</evidence>